<evidence type="ECO:0000313" key="3">
    <source>
        <dbReference type="Proteomes" id="UP000254777"/>
    </source>
</evidence>
<name>A0A379DDX4_9FIRM</name>
<accession>A0A379DDX4</accession>
<dbReference type="InterPro" id="IPR036514">
    <property type="entry name" value="SGNH_hydro_sf"/>
</dbReference>
<sequence>MGKIVVNIVGDSIVNGNSFSKIESDKILFNNFGVNGEMSSNVLYRIDSLLDCDLLVLFYGLNDFLNGMSVDYVVENTEKILQKSKSKVLLCIPQMVNTKELRFIFNPEGINRKLEKLYDEYIKLNFNNFKILNFYYLLKEVELFDGIHPNEKTHEDMKKVFLEFLEVNYGFYK</sequence>
<reference evidence="2 3" key="1">
    <citation type="submission" date="2018-06" db="EMBL/GenBank/DDBJ databases">
        <authorList>
            <consortium name="Pathogen Informatics"/>
            <person name="Doyle S."/>
        </authorList>
    </citation>
    <scope>NUCLEOTIDE SEQUENCE [LARGE SCALE GENOMIC DNA]</scope>
    <source>
        <strain evidence="2 3">NCTC11088</strain>
    </source>
</reference>
<dbReference type="CDD" id="cd00229">
    <property type="entry name" value="SGNH_hydrolase"/>
    <property type="match status" value="1"/>
</dbReference>
<dbReference type="EMBL" id="UGTH01000001">
    <property type="protein sequence ID" value="SUB76188.1"/>
    <property type="molecule type" value="Genomic_DNA"/>
</dbReference>
<feature type="domain" description="SGNH hydrolase-type esterase" evidence="1">
    <location>
        <begin position="28"/>
        <end position="155"/>
    </location>
</feature>
<dbReference type="Gene3D" id="3.40.50.1110">
    <property type="entry name" value="SGNH hydrolase"/>
    <property type="match status" value="1"/>
</dbReference>
<proteinExistence type="predicted"/>
<dbReference type="SUPFAM" id="SSF52266">
    <property type="entry name" value="SGNH hydrolase"/>
    <property type="match status" value="1"/>
</dbReference>
<dbReference type="InterPro" id="IPR013830">
    <property type="entry name" value="SGNH_hydro"/>
</dbReference>
<protein>
    <recommendedName>
        <fullName evidence="1">SGNH hydrolase-type esterase domain-containing protein</fullName>
    </recommendedName>
</protein>
<gene>
    <name evidence="2" type="ORF">NCTC11088_02001</name>
</gene>
<dbReference type="RefSeq" id="WP_004821715.1">
    <property type="nucleotide sequence ID" value="NZ_UGTH01000001.1"/>
</dbReference>
<dbReference type="AlphaFoldDB" id="A0A379DDX4"/>
<evidence type="ECO:0000259" key="1">
    <source>
        <dbReference type="Pfam" id="PF13472"/>
    </source>
</evidence>
<organism evidence="2 3">
    <name type="scientific">Peptoniphilus indolicus</name>
    <dbReference type="NCBI Taxonomy" id="33030"/>
    <lineage>
        <taxon>Bacteria</taxon>
        <taxon>Bacillati</taxon>
        <taxon>Bacillota</taxon>
        <taxon>Tissierellia</taxon>
        <taxon>Tissierellales</taxon>
        <taxon>Peptoniphilaceae</taxon>
        <taxon>Peptoniphilus</taxon>
    </lineage>
</organism>
<dbReference type="Pfam" id="PF13472">
    <property type="entry name" value="Lipase_GDSL_2"/>
    <property type="match status" value="1"/>
</dbReference>
<evidence type="ECO:0000313" key="2">
    <source>
        <dbReference type="EMBL" id="SUB76188.1"/>
    </source>
</evidence>
<dbReference type="Proteomes" id="UP000254777">
    <property type="component" value="Unassembled WGS sequence"/>
</dbReference>